<dbReference type="KEGG" id="sgl:SG0756"/>
<dbReference type="Pfam" id="PF11863">
    <property type="entry name" value="DUF3383"/>
    <property type="match status" value="1"/>
</dbReference>
<gene>
    <name evidence="1" type="ordered locus">SG0756</name>
    <name evidence="2" type="ORF">SGGMMB4_01758</name>
</gene>
<keyword evidence="3" id="KW-1185">Reference proteome</keyword>
<evidence type="ECO:0000313" key="4">
    <source>
        <dbReference type="Proteomes" id="UP000245838"/>
    </source>
</evidence>
<organism evidence="1 3">
    <name type="scientific">Sodalis glossinidius (strain morsitans)</name>
    <dbReference type="NCBI Taxonomy" id="343509"/>
    <lineage>
        <taxon>Bacteria</taxon>
        <taxon>Pseudomonadati</taxon>
        <taxon>Pseudomonadota</taxon>
        <taxon>Gammaproteobacteria</taxon>
        <taxon>Enterobacterales</taxon>
        <taxon>Bruguierivoracaceae</taxon>
        <taxon>Sodalis</taxon>
    </lineage>
</organism>
<dbReference type="InterPro" id="IPR021808">
    <property type="entry name" value="DUF3383"/>
</dbReference>
<dbReference type="AlphaFoldDB" id="Q2NUZ4"/>
<dbReference type="BioCyc" id="SGLO343509:SGP1_RS06445-MONOMER"/>
<protein>
    <recommendedName>
        <fullName evidence="5">DUF3383 domain-containing protein</fullName>
    </recommendedName>
</protein>
<reference evidence="1 3" key="1">
    <citation type="journal article" date="2006" name="Genome Res.">
        <title>Massive genome erosion and functional adaptations provide insights into the symbiotic lifestyle of Sodalis glossinidius in the tsetse host.</title>
        <authorList>
            <person name="Toh H."/>
            <person name="Weiss B.L."/>
            <person name="Perkin S.A.H."/>
            <person name="Yamashita A."/>
            <person name="Oshima K."/>
            <person name="Hattori M."/>
            <person name="Aksoy S."/>
        </authorList>
    </citation>
    <scope>NUCLEOTIDE SEQUENCE [LARGE SCALE GENOMIC DNA]</scope>
    <source>
        <strain evidence="1">Morsitans</strain>
        <strain evidence="3">morsitans</strain>
    </source>
</reference>
<sequence>MIPLQRDFSITPGVISAAGTALDMTGLLLTGNDLAPTGSVQAFSTQAAVGDYFGAASDEYTAAGLYFNGYDNATTRASTLLIGRFVTDEAGASAWLVSGSFKGQPVTALQAVSGKLKLTVDGQSVTSSDINLSAVTSYDAAAAALETAIGNKVSVKWLSVQQRFRVSSVKAGADSTITFASGSAAAALKLTADSGAALSQGAAPSVVAETMDTLTRAHQNWVLFTTLFAPTTAQSLAFAAWATQQNYRFGYIAWDNTSAGTIANNPDCLAHQIMTVNGYQNVAMMYGDYRYAMTALAYAGSLNFDATHGRVSYKFRAFSGLPANVTDGTIADALASNGYTYYGRFGANNIVYHYASDGAISGAFKWLDTFLCQVWINANLLGAFATVFTQNQSFPFNEKGYTALRACVIDVAQKALNFGAIRTGITLDASQSQQVNNAVGKEISNTLYAEGWYLAIPPQSATNRTERKLTGAVFFYTDGSLIQHIRLASLDVM</sequence>
<name>Q2NUZ4_SODGM</name>
<proteinExistence type="predicted"/>
<evidence type="ECO:0000313" key="1">
    <source>
        <dbReference type="EMBL" id="BAE74031.1"/>
    </source>
</evidence>
<evidence type="ECO:0000313" key="3">
    <source>
        <dbReference type="Proteomes" id="UP000001932"/>
    </source>
</evidence>
<dbReference type="STRING" id="343509.SG0756"/>
<dbReference type="eggNOG" id="ENOG502Z9DB">
    <property type="taxonomic scope" value="Bacteria"/>
</dbReference>
<dbReference type="OrthoDB" id="7494486at2"/>
<evidence type="ECO:0000313" key="2">
    <source>
        <dbReference type="EMBL" id="CRL44584.1"/>
    </source>
</evidence>
<dbReference type="EMBL" id="LN854557">
    <property type="protein sequence ID" value="CRL44584.1"/>
    <property type="molecule type" value="Genomic_DNA"/>
</dbReference>
<dbReference type="Proteomes" id="UP000001932">
    <property type="component" value="Chromosome"/>
</dbReference>
<reference evidence="2 4" key="2">
    <citation type="submission" date="2015-05" db="EMBL/GenBank/DDBJ databases">
        <authorList>
            <person name="Goodhead I."/>
        </authorList>
    </citation>
    <scope>NUCLEOTIDE SEQUENCE [LARGE SCALE GENOMIC DNA]</scope>
    <source>
        <strain evidence="2">B4</strain>
        <strain evidence="4">morsitans</strain>
    </source>
</reference>
<dbReference type="EMBL" id="AP008232">
    <property type="protein sequence ID" value="BAE74031.1"/>
    <property type="molecule type" value="Genomic_DNA"/>
</dbReference>
<dbReference type="Proteomes" id="UP000245838">
    <property type="component" value="Chromosome sggmmb4_Chromosome"/>
</dbReference>
<evidence type="ECO:0008006" key="5">
    <source>
        <dbReference type="Google" id="ProtNLM"/>
    </source>
</evidence>
<accession>Q2NUZ4</accession>
<dbReference type="RefSeq" id="WP_011410619.1">
    <property type="nucleotide sequence ID" value="NC_007712.1"/>
</dbReference>
<dbReference type="HOGENOM" id="CLU_043260_0_0_6"/>